<dbReference type="EMBL" id="EQ973951">
    <property type="protein sequence ID" value="EEF37355.1"/>
    <property type="molecule type" value="Genomic_DNA"/>
</dbReference>
<dbReference type="eggNOG" id="ENOG502SDE6">
    <property type="taxonomic scope" value="Eukaryota"/>
</dbReference>
<sequence>MVRKEKLFIALTWFLVVMSIAICANATAGPRLQTSEHMVQPQAGCRCCFFIGRIPNIRCGNVCCEDGCCSSN</sequence>
<evidence type="ECO:0000256" key="1">
    <source>
        <dbReference type="SAM" id="SignalP"/>
    </source>
</evidence>
<protein>
    <submittedName>
        <fullName evidence="2">Uncharacterized protein</fullName>
    </submittedName>
</protein>
<accession>B9SGA9</accession>
<dbReference type="AlphaFoldDB" id="B9SGA9"/>
<dbReference type="Proteomes" id="UP000008311">
    <property type="component" value="Unassembled WGS sequence"/>
</dbReference>
<proteinExistence type="predicted"/>
<name>B9SGA9_RICCO</name>
<feature type="signal peptide" evidence="1">
    <location>
        <begin position="1"/>
        <end position="26"/>
    </location>
</feature>
<organism evidence="2 3">
    <name type="scientific">Ricinus communis</name>
    <name type="common">Castor bean</name>
    <dbReference type="NCBI Taxonomy" id="3988"/>
    <lineage>
        <taxon>Eukaryota</taxon>
        <taxon>Viridiplantae</taxon>
        <taxon>Streptophyta</taxon>
        <taxon>Embryophyta</taxon>
        <taxon>Tracheophyta</taxon>
        <taxon>Spermatophyta</taxon>
        <taxon>Magnoliopsida</taxon>
        <taxon>eudicotyledons</taxon>
        <taxon>Gunneridae</taxon>
        <taxon>Pentapetalae</taxon>
        <taxon>rosids</taxon>
        <taxon>fabids</taxon>
        <taxon>Malpighiales</taxon>
        <taxon>Euphorbiaceae</taxon>
        <taxon>Acalyphoideae</taxon>
        <taxon>Acalypheae</taxon>
        <taxon>Ricinus</taxon>
    </lineage>
</organism>
<evidence type="ECO:0000313" key="2">
    <source>
        <dbReference type="EMBL" id="EEF37355.1"/>
    </source>
</evidence>
<reference evidence="3" key="1">
    <citation type="journal article" date="2010" name="Nat. Biotechnol.">
        <title>Draft genome sequence of the oilseed species Ricinus communis.</title>
        <authorList>
            <person name="Chan A.P."/>
            <person name="Crabtree J."/>
            <person name="Zhao Q."/>
            <person name="Lorenzi H."/>
            <person name="Orvis J."/>
            <person name="Puiu D."/>
            <person name="Melake-Berhan A."/>
            <person name="Jones K.M."/>
            <person name="Redman J."/>
            <person name="Chen G."/>
            <person name="Cahoon E.B."/>
            <person name="Gedil M."/>
            <person name="Stanke M."/>
            <person name="Haas B.J."/>
            <person name="Wortman J.R."/>
            <person name="Fraser-Liggett C.M."/>
            <person name="Ravel J."/>
            <person name="Rabinowicz P.D."/>
        </authorList>
    </citation>
    <scope>NUCLEOTIDE SEQUENCE [LARGE SCALE GENOMIC DNA]</scope>
    <source>
        <strain evidence="3">cv. Hale</strain>
    </source>
</reference>
<feature type="chain" id="PRO_5002889372" evidence="1">
    <location>
        <begin position="27"/>
        <end position="72"/>
    </location>
</feature>
<keyword evidence="3" id="KW-1185">Reference proteome</keyword>
<keyword evidence="1" id="KW-0732">Signal</keyword>
<dbReference type="InParanoid" id="B9SGA9"/>
<evidence type="ECO:0000313" key="3">
    <source>
        <dbReference type="Proteomes" id="UP000008311"/>
    </source>
</evidence>
<gene>
    <name evidence="2" type="ORF">RCOM_0880760</name>
</gene>